<gene>
    <name evidence="1" type="ORF">HFRIS_019980</name>
</gene>
<proteinExistence type="predicted"/>
<dbReference type="AlphaFoldDB" id="A0AAI9IBB1"/>
<dbReference type="EMBL" id="AEEC02000036">
    <property type="protein sequence ID" value="EOA02926.1"/>
    <property type="molecule type" value="Genomic_DNA"/>
</dbReference>
<organism evidence="1 2">
    <name type="scientific">Herbaspirillum frisingense GSF30</name>
    <dbReference type="NCBI Taxonomy" id="864073"/>
    <lineage>
        <taxon>Bacteria</taxon>
        <taxon>Pseudomonadati</taxon>
        <taxon>Pseudomonadota</taxon>
        <taxon>Betaproteobacteria</taxon>
        <taxon>Burkholderiales</taxon>
        <taxon>Oxalobacteraceae</taxon>
        <taxon>Herbaspirillum</taxon>
    </lineage>
</organism>
<dbReference type="Proteomes" id="UP000006772">
    <property type="component" value="Unassembled WGS sequence"/>
</dbReference>
<accession>A0AAI9IBB1</accession>
<comment type="caution">
    <text evidence="1">The sequence shown here is derived from an EMBL/GenBank/DDBJ whole genome shotgun (WGS) entry which is preliminary data.</text>
</comment>
<protein>
    <submittedName>
        <fullName evidence="1">Uncharacterized protein</fullName>
    </submittedName>
</protein>
<evidence type="ECO:0000313" key="2">
    <source>
        <dbReference type="Proteomes" id="UP000006772"/>
    </source>
</evidence>
<evidence type="ECO:0000313" key="1">
    <source>
        <dbReference type="EMBL" id="EOA02926.1"/>
    </source>
</evidence>
<reference evidence="1 2" key="1">
    <citation type="journal article" date="2013" name="Front. Microbiol.">
        <title>The genome of the endophytic bacterium H. frisingense GSF30(T) identifies diverse strategies in the Herbaspirillum genus to interact with plants.</title>
        <authorList>
            <person name="Straub D."/>
            <person name="Rothballer M."/>
            <person name="Hartmann A."/>
            <person name="Ludewig U."/>
        </authorList>
    </citation>
    <scope>NUCLEOTIDE SEQUENCE [LARGE SCALE GENOMIC DNA]</scope>
    <source>
        <strain evidence="1 2">GSF30</strain>
    </source>
</reference>
<sequence length="187" mass="20872">MQASGLVSDFSLQYQLKHDTVASSLYYGQGYSHLVLNRSAKAEYIHTMYKMMGRELAMLLSDRFQSPYGDERKQSILKLVSESDERKLFVAAREGRVAWRRTLLGGCTKSGPCEYGGIDNVARCGGGDGKAPCTDALFDQTRVPQMQKLRQTLSMQLDKAELASPLRSSLQAQLRATENALNVLKRK</sequence>
<name>A0AAI9IBB1_9BURK</name>